<comment type="caution">
    <text evidence="2">The sequence shown here is derived from an EMBL/GenBank/DDBJ whole genome shotgun (WGS) entry which is preliminary data.</text>
</comment>
<dbReference type="InterPro" id="IPR012903">
    <property type="entry name" value="Nif11"/>
</dbReference>
<evidence type="ECO:0000313" key="3">
    <source>
        <dbReference type="Proteomes" id="UP000433788"/>
    </source>
</evidence>
<accession>A0A6N7QQK0</accession>
<dbReference type="Pfam" id="PF07862">
    <property type="entry name" value="Nif11"/>
    <property type="match status" value="1"/>
</dbReference>
<organism evidence="2 3">
    <name type="scientific">Spiribacter salilacus</name>
    <dbReference type="NCBI Taxonomy" id="2664894"/>
    <lineage>
        <taxon>Bacteria</taxon>
        <taxon>Pseudomonadati</taxon>
        <taxon>Pseudomonadota</taxon>
        <taxon>Gammaproteobacteria</taxon>
        <taxon>Chromatiales</taxon>
        <taxon>Ectothiorhodospiraceae</taxon>
        <taxon>Spiribacter</taxon>
    </lineage>
</organism>
<protein>
    <submittedName>
        <fullName evidence="2">Nif11-like leader peptide family natural product</fullName>
    </submittedName>
</protein>
<gene>
    <name evidence="2" type="ORF">GH984_02960</name>
</gene>
<dbReference type="EMBL" id="WJPP01000001">
    <property type="protein sequence ID" value="MRH77659.1"/>
    <property type="molecule type" value="Genomic_DNA"/>
</dbReference>
<evidence type="ECO:0000313" key="2">
    <source>
        <dbReference type="EMBL" id="MRH77659.1"/>
    </source>
</evidence>
<feature type="domain" description="Nif11" evidence="1">
    <location>
        <begin position="1"/>
        <end position="55"/>
    </location>
</feature>
<proteinExistence type="predicted"/>
<dbReference type="NCBIfam" id="TIGR03798">
    <property type="entry name" value="leader_Nif11"/>
    <property type="match status" value="1"/>
</dbReference>
<name>A0A6N7QQK0_9GAMM</name>
<reference evidence="2 3" key="1">
    <citation type="submission" date="2019-11" db="EMBL/GenBank/DDBJ databases">
        <authorList>
            <person name="Zhang X.Y."/>
        </authorList>
    </citation>
    <scope>NUCLEOTIDE SEQUENCE [LARGE SCALE GENOMIC DNA]</scope>
    <source>
        <strain evidence="2 3">C176</strain>
    </source>
</reference>
<dbReference type="InterPro" id="IPR022516">
    <property type="entry name" value="CHP03798_Ocin"/>
</dbReference>
<sequence>MSKESFNAFMAQVTDDANLQAKLAAATQNASAADATKAVIAIASEVGHEITTDDLTELSDEALDQVAGGGNWFTKFWNNIGNSDVVFGKPQI</sequence>
<dbReference type="Proteomes" id="UP000433788">
    <property type="component" value="Unassembled WGS sequence"/>
</dbReference>
<keyword evidence="3" id="KW-1185">Reference proteome</keyword>
<dbReference type="AlphaFoldDB" id="A0A6N7QQK0"/>
<evidence type="ECO:0000259" key="1">
    <source>
        <dbReference type="Pfam" id="PF07862"/>
    </source>
</evidence>
<dbReference type="RefSeq" id="WP_153718695.1">
    <property type="nucleotide sequence ID" value="NZ_WJPP01000001.1"/>
</dbReference>